<dbReference type="AlphaFoldDB" id="A0AAV4NF44"/>
<dbReference type="EMBL" id="BPLR01020732">
    <property type="protein sequence ID" value="GIX82002.1"/>
    <property type="molecule type" value="Genomic_DNA"/>
</dbReference>
<proteinExistence type="predicted"/>
<reference evidence="1 2" key="1">
    <citation type="submission" date="2021-06" db="EMBL/GenBank/DDBJ databases">
        <title>Caerostris extrusa draft genome.</title>
        <authorList>
            <person name="Kono N."/>
            <person name="Arakawa K."/>
        </authorList>
    </citation>
    <scope>NUCLEOTIDE SEQUENCE [LARGE SCALE GENOMIC DNA]</scope>
</reference>
<protein>
    <submittedName>
        <fullName evidence="1">Uncharacterized protein</fullName>
    </submittedName>
</protein>
<organism evidence="1 2">
    <name type="scientific">Caerostris extrusa</name>
    <name type="common">Bark spider</name>
    <name type="synonym">Caerostris bankana</name>
    <dbReference type="NCBI Taxonomy" id="172846"/>
    <lineage>
        <taxon>Eukaryota</taxon>
        <taxon>Metazoa</taxon>
        <taxon>Ecdysozoa</taxon>
        <taxon>Arthropoda</taxon>
        <taxon>Chelicerata</taxon>
        <taxon>Arachnida</taxon>
        <taxon>Araneae</taxon>
        <taxon>Araneomorphae</taxon>
        <taxon>Entelegynae</taxon>
        <taxon>Araneoidea</taxon>
        <taxon>Araneidae</taxon>
        <taxon>Caerostris</taxon>
    </lineage>
</organism>
<keyword evidence="2" id="KW-1185">Reference proteome</keyword>
<dbReference type="Proteomes" id="UP001054945">
    <property type="component" value="Unassembled WGS sequence"/>
</dbReference>
<name>A0AAV4NF44_CAEEX</name>
<sequence>MKSLCVANDLRYDKLQKTIFSLLRRKQYIYLLKTSTNLISLNPKSPLSPEFHNKLFLSTSVAFQRRKKVHSSQSSQSSNARLLMSLFLRCIFVPNHPLS</sequence>
<accession>A0AAV4NF44</accession>
<evidence type="ECO:0000313" key="2">
    <source>
        <dbReference type="Proteomes" id="UP001054945"/>
    </source>
</evidence>
<comment type="caution">
    <text evidence="1">The sequence shown here is derived from an EMBL/GenBank/DDBJ whole genome shotgun (WGS) entry which is preliminary data.</text>
</comment>
<gene>
    <name evidence="1" type="ORF">CEXT_211281</name>
</gene>
<evidence type="ECO:0000313" key="1">
    <source>
        <dbReference type="EMBL" id="GIX82002.1"/>
    </source>
</evidence>